<reference evidence="3" key="1">
    <citation type="submission" date="2019-11" db="EMBL/GenBank/DDBJ databases">
        <title>Genome sequence of Heliorestis convoluta strain HH, an alkaliphilic and minimalistic phototrophic bacterium from a soda lake in Egypt.</title>
        <authorList>
            <person name="Dewey E.D."/>
            <person name="Stokes L.M."/>
            <person name="Burchell B.M."/>
            <person name="Shaffer K.N."/>
            <person name="Huntington A.M."/>
            <person name="Baker J.M."/>
            <person name="Nadendla S."/>
            <person name="Giglio M.G."/>
            <person name="Touchman J.W."/>
            <person name="Blankenship R.E."/>
            <person name="Madigan M.T."/>
            <person name="Sattley W.M."/>
        </authorList>
    </citation>
    <scope>NUCLEOTIDE SEQUENCE [LARGE SCALE GENOMIC DNA]</scope>
    <source>
        <strain evidence="3">HH</strain>
    </source>
</reference>
<protein>
    <submittedName>
        <fullName evidence="2">Polysaccharide pyruvyl transferase family protein</fullName>
    </submittedName>
</protein>
<evidence type="ECO:0000259" key="1">
    <source>
        <dbReference type="Pfam" id="PF04230"/>
    </source>
</evidence>
<dbReference type="RefSeq" id="WP_153724712.1">
    <property type="nucleotide sequence ID" value="NZ_CP045875.1"/>
</dbReference>
<dbReference type="AlphaFoldDB" id="A0A5Q2MXA3"/>
<sequence length="418" mass="49042">MSIVSLIYTYDLKNSGDMAINLGAFDLLQDLNFKIKAFSKSNENDKEFQKSKAYINEYYPKIKFYGGPFKLNRDDNKMVTVLNHFNGYLKTIGINEDNYFINELTSSNLIIFNGGNLFRAESFADYARLLALMYPLKKAREKKIPFIIFPQSASNINRLGHKLLNKNLEQAKRVFTREDKSYHYLKETFSNLKMEKSIDLAFFIKDNNRAKEKYKDRYSKFFNLRSKKIAITLRTQVVGDLGELGETKKNKIMKVIKKTIEHYLEMENTQLTLIIQTRKDKVITEQIYNKYKHTSKVTLIEEYDCLVLREIYRNCDLLIGMRLHSIIMALSTYTPAVGFFDEDWGLKNPGLMQKFKLPYKFVEDEVTDLVNECDFVINNKNEIKIRIKDTVEKETERIKFSLNELITTENLTAVYKAF</sequence>
<dbReference type="GO" id="GO:0016740">
    <property type="term" value="F:transferase activity"/>
    <property type="evidence" value="ECO:0007669"/>
    <property type="project" value="UniProtKB-KW"/>
</dbReference>
<name>A0A5Q2MXA3_9FIRM</name>
<feature type="domain" description="Polysaccharide pyruvyl transferase" evidence="1">
    <location>
        <begin position="14"/>
        <end position="339"/>
    </location>
</feature>
<dbReference type="Proteomes" id="UP000366051">
    <property type="component" value="Chromosome"/>
</dbReference>
<dbReference type="EMBL" id="CP045875">
    <property type="protein sequence ID" value="QGG47304.1"/>
    <property type="molecule type" value="Genomic_DNA"/>
</dbReference>
<gene>
    <name evidence="2" type="ORF">FTV88_1157</name>
</gene>
<proteinExistence type="predicted"/>
<dbReference type="OrthoDB" id="1814359at2"/>
<keyword evidence="3" id="KW-1185">Reference proteome</keyword>
<evidence type="ECO:0000313" key="2">
    <source>
        <dbReference type="EMBL" id="QGG47304.1"/>
    </source>
</evidence>
<dbReference type="Pfam" id="PF04230">
    <property type="entry name" value="PS_pyruv_trans"/>
    <property type="match status" value="1"/>
</dbReference>
<keyword evidence="2" id="KW-0808">Transferase</keyword>
<dbReference type="KEGG" id="hcv:FTV88_1157"/>
<evidence type="ECO:0000313" key="3">
    <source>
        <dbReference type="Proteomes" id="UP000366051"/>
    </source>
</evidence>
<organism evidence="2 3">
    <name type="scientific">Heliorestis convoluta</name>
    <dbReference type="NCBI Taxonomy" id="356322"/>
    <lineage>
        <taxon>Bacteria</taxon>
        <taxon>Bacillati</taxon>
        <taxon>Bacillota</taxon>
        <taxon>Clostridia</taxon>
        <taxon>Eubacteriales</taxon>
        <taxon>Heliobacteriaceae</taxon>
        <taxon>Heliorestis</taxon>
    </lineage>
</organism>
<accession>A0A5Q2MXA3</accession>
<dbReference type="PANTHER" id="PTHR36836">
    <property type="entry name" value="COLANIC ACID BIOSYNTHESIS PROTEIN WCAK"/>
    <property type="match status" value="1"/>
</dbReference>
<dbReference type="PANTHER" id="PTHR36836:SF1">
    <property type="entry name" value="COLANIC ACID BIOSYNTHESIS PROTEIN WCAK"/>
    <property type="match status" value="1"/>
</dbReference>
<dbReference type="InterPro" id="IPR007345">
    <property type="entry name" value="Polysacch_pyruvyl_Trfase"/>
</dbReference>